<feature type="compositionally biased region" description="Basic residues" evidence="1">
    <location>
        <begin position="36"/>
        <end position="45"/>
    </location>
</feature>
<feature type="region of interest" description="Disordered" evidence="1">
    <location>
        <begin position="18"/>
        <end position="48"/>
    </location>
</feature>
<gene>
    <name evidence="2" type="ORF">GCM10010517_33780</name>
</gene>
<evidence type="ECO:0000256" key="1">
    <source>
        <dbReference type="SAM" id="MobiDB-lite"/>
    </source>
</evidence>
<accession>A0ABP6IDQ5</accession>
<proteinExistence type="predicted"/>
<feature type="region of interest" description="Disordered" evidence="1">
    <location>
        <begin position="58"/>
        <end position="77"/>
    </location>
</feature>
<name>A0ABP6IDQ5_9ACTN</name>
<keyword evidence="3" id="KW-1185">Reference proteome</keyword>
<organism evidence="2 3">
    <name type="scientific">Streptosporangium fragile</name>
    <dbReference type="NCBI Taxonomy" id="46186"/>
    <lineage>
        <taxon>Bacteria</taxon>
        <taxon>Bacillati</taxon>
        <taxon>Actinomycetota</taxon>
        <taxon>Actinomycetes</taxon>
        <taxon>Streptosporangiales</taxon>
        <taxon>Streptosporangiaceae</taxon>
        <taxon>Streptosporangium</taxon>
    </lineage>
</organism>
<evidence type="ECO:0000313" key="2">
    <source>
        <dbReference type="EMBL" id="GAA2873278.1"/>
    </source>
</evidence>
<protein>
    <submittedName>
        <fullName evidence="2">Uncharacterized protein</fullName>
    </submittedName>
</protein>
<feature type="compositionally biased region" description="Low complexity" evidence="1">
    <location>
        <begin position="18"/>
        <end position="27"/>
    </location>
</feature>
<evidence type="ECO:0000313" key="3">
    <source>
        <dbReference type="Proteomes" id="UP001500831"/>
    </source>
</evidence>
<reference evidence="3" key="1">
    <citation type="journal article" date="2019" name="Int. J. Syst. Evol. Microbiol.">
        <title>The Global Catalogue of Microorganisms (GCM) 10K type strain sequencing project: providing services to taxonomists for standard genome sequencing and annotation.</title>
        <authorList>
            <consortium name="The Broad Institute Genomics Platform"/>
            <consortium name="The Broad Institute Genome Sequencing Center for Infectious Disease"/>
            <person name="Wu L."/>
            <person name="Ma J."/>
        </authorList>
    </citation>
    <scope>NUCLEOTIDE SEQUENCE [LARGE SCALE GENOMIC DNA]</scope>
    <source>
        <strain evidence="3">JCM 6242</strain>
    </source>
</reference>
<dbReference type="EMBL" id="BAAAVI010000022">
    <property type="protein sequence ID" value="GAA2873278.1"/>
    <property type="molecule type" value="Genomic_DNA"/>
</dbReference>
<comment type="caution">
    <text evidence="2">The sequence shown here is derived from an EMBL/GenBank/DDBJ whole genome shotgun (WGS) entry which is preliminary data.</text>
</comment>
<sequence length="77" mass="8225">MSAAGVRRARLALSVLSSHSAADTAARAGRDAARRAAPRPRRTVRRAVSCTRCAARPVAPRTFPDIPEKPPARRLAP</sequence>
<dbReference type="Proteomes" id="UP001500831">
    <property type="component" value="Unassembled WGS sequence"/>
</dbReference>